<dbReference type="SUPFAM" id="SSF53244">
    <property type="entry name" value="MurD-like peptide ligases, peptide-binding domain"/>
    <property type="match status" value="1"/>
</dbReference>
<dbReference type="UniPathway" id="UPA00219"/>
<keyword evidence="6 15" id="KW-0131">Cell cycle</keyword>
<dbReference type="HAMAP" id="MF_00208">
    <property type="entry name" value="MurE"/>
    <property type="match status" value="1"/>
</dbReference>
<dbReference type="GO" id="GO:0008765">
    <property type="term" value="F:UDP-N-acetylmuramoylalanyl-D-glutamate-2,6-diaminopimelate ligase activity"/>
    <property type="evidence" value="ECO:0007669"/>
    <property type="project" value="UniProtKB-UniRule"/>
</dbReference>
<comment type="cofactor">
    <cofactor evidence="15">
        <name>Mg(2+)</name>
        <dbReference type="ChEBI" id="CHEBI:18420"/>
    </cofactor>
</comment>
<dbReference type="InterPro" id="IPR000713">
    <property type="entry name" value="Mur_ligase_N"/>
</dbReference>
<evidence type="ECO:0000256" key="9">
    <source>
        <dbReference type="ARBA" id="ARBA00056782"/>
    </source>
</evidence>
<comment type="similarity">
    <text evidence="2 15">Belongs to the MurCDEF family. MurE subfamily.</text>
</comment>
<gene>
    <name evidence="15" type="primary">murE</name>
    <name evidence="20" type="ORF">C7B46_10610</name>
</gene>
<feature type="binding site" evidence="15">
    <location>
        <position position="465"/>
    </location>
    <ligand>
        <name>meso-2,6-diaminopimelate</name>
        <dbReference type="ChEBI" id="CHEBI:57791"/>
    </ligand>
</feature>
<dbReference type="InterPro" id="IPR005761">
    <property type="entry name" value="UDP-N-AcMur-Glu-dNH2Pim_ligase"/>
</dbReference>
<dbReference type="NCBIfam" id="TIGR01085">
    <property type="entry name" value="murE"/>
    <property type="match status" value="1"/>
</dbReference>
<keyword evidence="4 15" id="KW-0133">Cell shape</keyword>
<dbReference type="GO" id="GO:0009252">
    <property type="term" value="P:peptidoglycan biosynthetic process"/>
    <property type="evidence" value="ECO:0007669"/>
    <property type="project" value="UniProtKB-UniRule"/>
</dbReference>
<feature type="short sequence motif" description="Meso-diaminopimelate recognition motif" evidence="15">
    <location>
        <begin position="409"/>
        <end position="412"/>
    </location>
</feature>
<sequence length="493" mass="53719">MQLEELVKALTEVTPVGALDVEITGIAYNSRAVEPGNLFCAIPGFRTDGHLYCQEAMVHGAAAFLVERAEAIPQGKPGLVVPNARAAMAKVADLFFGSPSRRLWMVGVTGTNGKTTTTHLVRALLEANDVSCGLTGTLHTLMGLESFKVSRTTPEAPDLQSILRHMADRGMKAAVMEVSSHALVLSRVDTVAYNVAVFTNLTQDHLDFHPDLESYFQAKSLLFTRLGEIPKAGPMAAVINGDDPYASRLMALSHVPVVTYGLSDGVDVRASMVQIASRGVQFLVEFPDGQNQAIEFGMTGRFNVSNALAALAVGYVWGLEPRKMAEALARYPGVPGRFERIDEGQSFTVIVDYAHTPDGLKNVLQTAREFAMGHIGVVFGAGGDRDRGKRSMMGEVAGELADWVMLTADNPRSEDPMDIIHQIAQGVEQSHGQYEVELDRERAIRKALHRGQPGDVILIVGKGHETYQIYRDATIHFDDREVARQVLKELRKA</sequence>
<name>A0A2T2XFL9_9FIRM</name>
<protein>
    <recommendedName>
        <fullName evidence="11 15">UDP-N-acetylmuramoyl-L-alanyl-D-glutamate--2,6-diaminopimelate ligase</fullName>
        <ecNumber evidence="10 15">6.3.2.13</ecNumber>
    </recommendedName>
    <alternativeName>
        <fullName evidence="12 15">Meso-A2pm-adding enzyme</fullName>
    </alternativeName>
    <alternativeName>
        <fullName evidence="13 15">Meso-diaminopimelate-adding enzyme</fullName>
    </alternativeName>
    <alternativeName>
        <fullName evidence="14 15">UDP-MurNAc-L-Ala-D-Glu:meso-diaminopimelate ligase</fullName>
    </alternativeName>
    <alternativeName>
        <fullName evidence="15">UDP-MurNAc-tripeptide synthetase</fullName>
    </alternativeName>
    <alternativeName>
        <fullName evidence="15">UDP-N-acetylmuramyl-tripeptide synthetase</fullName>
    </alternativeName>
</protein>
<dbReference type="GO" id="GO:0008360">
    <property type="term" value="P:regulation of cell shape"/>
    <property type="evidence" value="ECO:0007669"/>
    <property type="project" value="UniProtKB-KW"/>
</dbReference>
<evidence type="ECO:0000256" key="13">
    <source>
        <dbReference type="ARBA" id="ARBA00076158"/>
    </source>
</evidence>
<dbReference type="GO" id="GO:0071555">
    <property type="term" value="P:cell wall organization"/>
    <property type="evidence" value="ECO:0007669"/>
    <property type="project" value="UniProtKB-KW"/>
</dbReference>
<dbReference type="InterPro" id="IPR035911">
    <property type="entry name" value="MurE/MurF_N"/>
</dbReference>
<comment type="catalytic activity">
    <reaction evidence="8 15">
        <text>UDP-N-acetyl-alpha-D-muramoyl-L-alanyl-D-glutamate + meso-2,6-diaminopimelate + ATP = UDP-N-acetyl-alpha-D-muramoyl-L-alanyl-gamma-D-glutamyl-meso-2,6-diaminopimelate + ADP + phosphate + H(+)</text>
        <dbReference type="Rhea" id="RHEA:23676"/>
        <dbReference type="ChEBI" id="CHEBI:15378"/>
        <dbReference type="ChEBI" id="CHEBI:30616"/>
        <dbReference type="ChEBI" id="CHEBI:43474"/>
        <dbReference type="ChEBI" id="CHEBI:57791"/>
        <dbReference type="ChEBI" id="CHEBI:83900"/>
        <dbReference type="ChEBI" id="CHEBI:83905"/>
        <dbReference type="ChEBI" id="CHEBI:456216"/>
        <dbReference type="EC" id="6.3.2.13"/>
    </reaction>
</comment>
<evidence type="ECO:0000259" key="19">
    <source>
        <dbReference type="Pfam" id="PF08245"/>
    </source>
</evidence>
<dbReference type="GO" id="GO:0005524">
    <property type="term" value="F:ATP binding"/>
    <property type="evidence" value="ECO:0007669"/>
    <property type="project" value="UniProtKB-UniRule"/>
</dbReference>
<feature type="binding site" evidence="15">
    <location>
        <position position="30"/>
    </location>
    <ligand>
        <name>UDP-N-acetyl-alpha-D-muramoyl-L-alanyl-D-glutamate</name>
        <dbReference type="ChEBI" id="CHEBI:83900"/>
    </ligand>
</feature>
<dbReference type="Gene3D" id="3.40.1190.10">
    <property type="entry name" value="Mur-like, catalytic domain"/>
    <property type="match status" value="1"/>
</dbReference>
<dbReference type="GO" id="GO:0051301">
    <property type="term" value="P:cell division"/>
    <property type="evidence" value="ECO:0007669"/>
    <property type="project" value="UniProtKB-KW"/>
</dbReference>
<feature type="domain" description="Mur ligase central" evidence="19">
    <location>
        <begin position="108"/>
        <end position="313"/>
    </location>
</feature>
<dbReference type="PANTHER" id="PTHR23135:SF4">
    <property type="entry name" value="UDP-N-ACETYLMURAMOYL-L-ALANYL-D-GLUTAMATE--2,6-DIAMINOPIMELATE LIGASE MURE HOMOLOG, CHLOROPLASTIC"/>
    <property type="match status" value="1"/>
</dbReference>
<dbReference type="EMBL" id="PXYW01000023">
    <property type="protein sequence ID" value="PSR33280.1"/>
    <property type="molecule type" value="Genomic_DNA"/>
</dbReference>
<evidence type="ECO:0000256" key="14">
    <source>
        <dbReference type="ARBA" id="ARBA00081560"/>
    </source>
</evidence>
<evidence type="ECO:0000256" key="4">
    <source>
        <dbReference type="ARBA" id="ARBA00022960"/>
    </source>
</evidence>
<dbReference type="InterPro" id="IPR013221">
    <property type="entry name" value="Mur_ligase_cen"/>
</dbReference>
<comment type="caution">
    <text evidence="20">The sequence shown here is derived from an EMBL/GenBank/DDBJ whole genome shotgun (WGS) entry which is preliminary data.</text>
</comment>
<evidence type="ECO:0000313" key="20">
    <source>
        <dbReference type="EMBL" id="PSR33280.1"/>
    </source>
</evidence>
<evidence type="ECO:0000256" key="3">
    <source>
        <dbReference type="ARBA" id="ARBA00022618"/>
    </source>
</evidence>
<comment type="caution">
    <text evidence="15">Lacks conserved residue(s) required for the propagation of feature annotation.</text>
</comment>
<feature type="binding site" evidence="15">
    <location>
        <position position="187"/>
    </location>
    <ligand>
        <name>UDP-N-acetyl-alpha-D-muramoyl-L-alanyl-D-glutamate</name>
        <dbReference type="ChEBI" id="CHEBI:83900"/>
    </ligand>
</feature>
<dbReference type="PANTHER" id="PTHR23135">
    <property type="entry name" value="MUR LIGASE FAMILY MEMBER"/>
    <property type="match status" value="1"/>
</dbReference>
<dbReference type="NCBIfam" id="NF001124">
    <property type="entry name" value="PRK00139.1-2"/>
    <property type="match status" value="1"/>
</dbReference>
<comment type="subcellular location">
    <subcellularLocation>
        <location evidence="15 16">Cytoplasm</location>
    </subcellularLocation>
</comment>
<feature type="domain" description="Mur ligase N-terminal catalytic" evidence="17">
    <location>
        <begin position="22"/>
        <end position="88"/>
    </location>
</feature>
<evidence type="ECO:0000256" key="10">
    <source>
        <dbReference type="ARBA" id="ARBA00066633"/>
    </source>
</evidence>
<evidence type="ECO:0000256" key="7">
    <source>
        <dbReference type="ARBA" id="ARBA00023316"/>
    </source>
</evidence>
<organism evidence="20 21">
    <name type="scientific">Sulfobacillus benefaciens</name>
    <dbReference type="NCBI Taxonomy" id="453960"/>
    <lineage>
        <taxon>Bacteria</taxon>
        <taxon>Bacillati</taxon>
        <taxon>Bacillota</taxon>
        <taxon>Clostridia</taxon>
        <taxon>Eubacteriales</taxon>
        <taxon>Clostridiales Family XVII. Incertae Sedis</taxon>
        <taxon>Sulfobacillus</taxon>
    </lineage>
</organism>
<dbReference type="InterPro" id="IPR036615">
    <property type="entry name" value="Mur_ligase_C_dom_sf"/>
</dbReference>
<proteinExistence type="inferred from homology"/>
<comment type="pathway">
    <text evidence="1 15 16">Cell wall biogenesis; peptidoglycan biosynthesis.</text>
</comment>
<dbReference type="Gene3D" id="3.40.1390.10">
    <property type="entry name" value="MurE/MurF, N-terminal domain"/>
    <property type="match status" value="1"/>
</dbReference>
<keyword evidence="15" id="KW-0547">Nucleotide-binding</keyword>
<dbReference type="SUPFAM" id="SSF63418">
    <property type="entry name" value="MurE/MurF N-terminal domain"/>
    <property type="match status" value="1"/>
</dbReference>
<keyword evidence="5 15" id="KW-0573">Peptidoglycan synthesis</keyword>
<keyword evidence="15" id="KW-0067">ATP-binding</keyword>
<evidence type="ECO:0000256" key="2">
    <source>
        <dbReference type="ARBA" id="ARBA00005898"/>
    </source>
</evidence>
<evidence type="ECO:0000313" key="21">
    <source>
        <dbReference type="Proteomes" id="UP000242972"/>
    </source>
</evidence>
<dbReference type="Proteomes" id="UP000242972">
    <property type="component" value="Unassembled WGS sequence"/>
</dbReference>
<dbReference type="Pfam" id="PF08245">
    <property type="entry name" value="Mur_ligase_M"/>
    <property type="match status" value="1"/>
</dbReference>
<dbReference type="SUPFAM" id="SSF53623">
    <property type="entry name" value="MurD-like peptide ligases, catalytic domain"/>
    <property type="match status" value="1"/>
</dbReference>
<feature type="binding site" evidence="15">
    <location>
        <begin position="110"/>
        <end position="116"/>
    </location>
    <ligand>
        <name>ATP</name>
        <dbReference type="ChEBI" id="CHEBI:30616"/>
    </ligand>
</feature>
<keyword evidence="7 15" id="KW-0961">Cell wall biogenesis/degradation</keyword>
<evidence type="ECO:0000256" key="6">
    <source>
        <dbReference type="ARBA" id="ARBA00023306"/>
    </source>
</evidence>
<evidence type="ECO:0000259" key="18">
    <source>
        <dbReference type="Pfam" id="PF02875"/>
    </source>
</evidence>
<keyword evidence="15" id="KW-0460">Magnesium</keyword>
<feature type="modified residue" description="N6-carboxylysine" evidence="15">
    <location>
        <position position="219"/>
    </location>
</feature>
<evidence type="ECO:0000256" key="12">
    <source>
        <dbReference type="ARBA" id="ARBA00075482"/>
    </source>
</evidence>
<dbReference type="InterPro" id="IPR036565">
    <property type="entry name" value="Mur-like_cat_sf"/>
</dbReference>
<dbReference type="Gene3D" id="3.90.190.20">
    <property type="entry name" value="Mur ligase, C-terminal domain"/>
    <property type="match status" value="1"/>
</dbReference>
<dbReference type="GO" id="GO:0005737">
    <property type="term" value="C:cytoplasm"/>
    <property type="evidence" value="ECO:0007669"/>
    <property type="project" value="UniProtKB-SubCell"/>
</dbReference>
<evidence type="ECO:0000256" key="5">
    <source>
        <dbReference type="ARBA" id="ARBA00022984"/>
    </source>
</evidence>
<evidence type="ECO:0000256" key="16">
    <source>
        <dbReference type="RuleBase" id="RU004135"/>
    </source>
</evidence>
<comment type="function">
    <text evidence="9 15">Catalyzes the addition of meso-diaminopimelic acid to the nucleotide precursor UDP-N-acetylmuramoyl-L-alanyl-D-glutamate (UMAG) in the biosynthesis of bacterial cell-wall peptidoglycan.</text>
</comment>
<evidence type="ECO:0000256" key="8">
    <source>
        <dbReference type="ARBA" id="ARBA00050251"/>
    </source>
</evidence>
<evidence type="ECO:0000256" key="1">
    <source>
        <dbReference type="ARBA" id="ARBA00004752"/>
    </source>
</evidence>
<dbReference type="InterPro" id="IPR004101">
    <property type="entry name" value="Mur_ligase_C"/>
</dbReference>
<dbReference type="GO" id="GO:0000287">
    <property type="term" value="F:magnesium ion binding"/>
    <property type="evidence" value="ECO:0007669"/>
    <property type="project" value="UniProtKB-UniRule"/>
</dbReference>
<keyword evidence="3 15" id="KW-0132">Cell division</keyword>
<evidence type="ECO:0000256" key="11">
    <source>
        <dbReference type="ARBA" id="ARBA00072883"/>
    </source>
</evidence>
<feature type="binding site" evidence="15">
    <location>
        <begin position="152"/>
        <end position="153"/>
    </location>
    <ligand>
        <name>UDP-N-acetyl-alpha-D-muramoyl-L-alanyl-D-glutamate</name>
        <dbReference type="ChEBI" id="CHEBI:83900"/>
    </ligand>
</feature>
<dbReference type="Pfam" id="PF02875">
    <property type="entry name" value="Mur_ligase_C"/>
    <property type="match status" value="1"/>
</dbReference>
<accession>A0A2T2XFL9</accession>
<feature type="domain" description="Mur ligase C-terminal" evidence="18">
    <location>
        <begin position="336"/>
        <end position="463"/>
    </location>
</feature>
<feature type="binding site" evidence="15">
    <location>
        <begin position="409"/>
        <end position="412"/>
    </location>
    <ligand>
        <name>meso-2,6-diaminopimelate</name>
        <dbReference type="ChEBI" id="CHEBI:57791"/>
    </ligand>
</feature>
<feature type="binding site" evidence="15">
    <location>
        <position position="461"/>
    </location>
    <ligand>
        <name>meso-2,6-diaminopimelate</name>
        <dbReference type="ChEBI" id="CHEBI:57791"/>
    </ligand>
</feature>
<dbReference type="Pfam" id="PF01225">
    <property type="entry name" value="Mur_ligase"/>
    <property type="match status" value="1"/>
</dbReference>
<evidence type="ECO:0000256" key="15">
    <source>
        <dbReference type="HAMAP-Rule" id="MF_00208"/>
    </source>
</evidence>
<feature type="binding site" evidence="15">
    <location>
        <position position="179"/>
    </location>
    <ligand>
        <name>UDP-N-acetyl-alpha-D-muramoyl-L-alanyl-D-glutamate</name>
        <dbReference type="ChEBI" id="CHEBI:83900"/>
    </ligand>
</feature>
<dbReference type="NCBIfam" id="NF001126">
    <property type="entry name" value="PRK00139.1-4"/>
    <property type="match status" value="1"/>
</dbReference>
<dbReference type="EC" id="6.3.2.13" evidence="10 15"/>
<comment type="PTM">
    <text evidence="15">Carboxylation is probably crucial for Mg(2+) binding and, consequently, for the gamma-phosphate positioning of ATP.</text>
</comment>
<dbReference type="AlphaFoldDB" id="A0A2T2XFL9"/>
<evidence type="ECO:0000259" key="17">
    <source>
        <dbReference type="Pfam" id="PF01225"/>
    </source>
</evidence>
<feature type="binding site" evidence="15">
    <location>
        <position position="385"/>
    </location>
    <ligand>
        <name>meso-2,6-diaminopimelate</name>
        <dbReference type="ChEBI" id="CHEBI:57791"/>
    </ligand>
</feature>
<keyword evidence="15" id="KW-0963">Cytoplasm</keyword>
<dbReference type="FunFam" id="3.90.190.20:FF:000006">
    <property type="entry name" value="UDP-N-acetylmuramoyl-L-alanyl-D-glutamate--2,6-diaminopimelate ligase"/>
    <property type="match status" value="1"/>
</dbReference>
<reference evidence="20 21" key="1">
    <citation type="journal article" date="2014" name="BMC Genomics">
        <title>Comparison of environmental and isolate Sulfobacillus genomes reveals diverse carbon, sulfur, nitrogen, and hydrogen metabolisms.</title>
        <authorList>
            <person name="Justice N.B."/>
            <person name="Norman A."/>
            <person name="Brown C.T."/>
            <person name="Singh A."/>
            <person name="Thomas B.C."/>
            <person name="Banfield J.F."/>
        </authorList>
    </citation>
    <scope>NUCLEOTIDE SEQUENCE [LARGE SCALE GENOMIC DNA]</scope>
    <source>
        <strain evidence="20">AMDSBA4</strain>
    </source>
</reference>
<keyword evidence="15 20" id="KW-0436">Ligase</keyword>